<protein>
    <submittedName>
        <fullName evidence="1">Uncharacterized protein</fullName>
    </submittedName>
</protein>
<comment type="caution">
    <text evidence="1">The sequence shown here is derived from an EMBL/GenBank/DDBJ whole genome shotgun (WGS) entry which is preliminary data.</text>
</comment>
<accession>A0A9D4EL74</accession>
<reference evidence="1" key="1">
    <citation type="journal article" date="2019" name="bioRxiv">
        <title>The Genome of the Zebra Mussel, Dreissena polymorpha: A Resource for Invasive Species Research.</title>
        <authorList>
            <person name="McCartney M.A."/>
            <person name="Auch B."/>
            <person name="Kono T."/>
            <person name="Mallez S."/>
            <person name="Zhang Y."/>
            <person name="Obille A."/>
            <person name="Becker A."/>
            <person name="Abrahante J.E."/>
            <person name="Garbe J."/>
            <person name="Badalamenti J.P."/>
            <person name="Herman A."/>
            <person name="Mangelson H."/>
            <person name="Liachko I."/>
            <person name="Sullivan S."/>
            <person name="Sone E.D."/>
            <person name="Koren S."/>
            <person name="Silverstein K.A.T."/>
            <person name="Beckman K.B."/>
            <person name="Gohl D.M."/>
        </authorList>
    </citation>
    <scope>NUCLEOTIDE SEQUENCE</scope>
    <source>
        <strain evidence="1">Duluth1</strain>
        <tissue evidence="1">Whole animal</tissue>
    </source>
</reference>
<sequence length="75" mass="8534">MVGQSVTTRPPHHPLHARHAREVVFKAFKIAKIVELSRAALNPTGPRSRALLCTHLDPQQFFQYPPSNQKSRIRP</sequence>
<name>A0A9D4EL74_DREPO</name>
<keyword evidence="2" id="KW-1185">Reference proteome</keyword>
<dbReference type="EMBL" id="JAIWYP010000008">
    <property type="protein sequence ID" value="KAH3781348.1"/>
    <property type="molecule type" value="Genomic_DNA"/>
</dbReference>
<evidence type="ECO:0000313" key="2">
    <source>
        <dbReference type="Proteomes" id="UP000828390"/>
    </source>
</evidence>
<organism evidence="1 2">
    <name type="scientific">Dreissena polymorpha</name>
    <name type="common">Zebra mussel</name>
    <name type="synonym">Mytilus polymorpha</name>
    <dbReference type="NCBI Taxonomy" id="45954"/>
    <lineage>
        <taxon>Eukaryota</taxon>
        <taxon>Metazoa</taxon>
        <taxon>Spiralia</taxon>
        <taxon>Lophotrochozoa</taxon>
        <taxon>Mollusca</taxon>
        <taxon>Bivalvia</taxon>
        <taxon>Autobranchia</taxon>
        <taxon>Heteroconchia</taxon>
        <taxon>Euheterodonta</taxon>
        <taxon>Imparidentia</taxon>
        <taxon>Neoheterodontei</taxon>
        <taxon>Myida</taxon>
        <taxon>Dreissenoidea</taxon>
        <taxon>Dreissenidae</taxon>
        <taxon>Dreissena</taxon>
    </lineage>
</organism>
<gene>
    <name evidence="1" type="ORF">DPMN_159175</name>
</gene>
<dbReference type="AlphaFoldDB" id="A0A9D4EL74"/>
<evidence type="ECO:0000313" key="1">
    <source>
        <dbReference type="EMBL" id="KAH3781348.1"/>
    </source>
</evidence>
<dbReference type="Proteomes" id="UP000828390">
    <property type="component" value="Unassembled WGS sequence"/>
</dbReference>
<reference evidence="1" key="2">
    <citation type="submission" date="2020-11" db="EMBL/GenBank/DDBJ databases">
        <authorList>
            <person name="McCartney M.A."/>
            <person name="Auch B."/>
            <person name="Kono T."/>
            <person name="Mallez S."/>
            <person name="Becker A."/>
            <person name="Gohl D.M."/>
            <person name="Silverstein K.A.T."/>
            <person name="Koren S."/>
            <person name="Bechman K.B."/>
            <person name="Herman A."/>
            <person name="Abrahante J.E."/>
            <person name="Garbe J."/>
        </authorList>
    </citation>
    <scope>NUCLEOTIDE SEQUENCE</scope>
    <source>
        <strain evidence="1">Duluth1</strain>
        <tissue evidence="1">Whole animal</tissue>
    </source>
</reference>
<proteinExistence type="predicted"/>